<accession>A0A4W4EFV8</accession>
<keyword evidence="3" id="KW-1185">Reference proteome</keyword>
<sequence>MKVRRREASSPCLFTSCSGRAWLSSAGARRVGNKRNPVQNEQLKGDKGNLSPHEEMVCTVGQMSVASPSVSIIALTFNNDELTALAMGSIFGIY</sequence>
<reference evidence="2" key="3">
    <citation type="submission" date="2020-05" db="EMBL/GenBank/DDBJ databases">
        <title>Electrophorus electricus (electric eel) genome, fEleEle1, primary haplotype.</title>
        <authorList>
            <person name="Myers G."/>
            <person name="Meyer A."/>
            <person name="Fedrigo O."/>
            <person name="Formenti G."/>
            <person name="Rhie A."/>
            <person name="Tracey A."/>
            <person name="Sims Y."/>
            <person name="Jarvis E.D."/>
        </authorList>
    </citation>
    <scope>NUCLEOTIDE SEQUENCE [LARGE SCALE GENOMIC DNA]</scope>
</reference>
<name>A0A4W4EFV8_ELEEL</name>
<dbReference type="Ensembl" id="ENSEEET00000010757.2">
    <property type="protein sequence ID" value="ENSEEEP00000010634.2"/>
    <property type="gene ID" value="ENSEEEG00000005389.2"/>
</dbReference>
<reference evidence="2" key="5">
    <citation type="submission" date="2025-09" db="UniProtKB">
        <authorList>
            <consortium name="Ensembl"/>
        </authorList>
    </citation>
    <scope>IDENTIFICATION</scope>
</reference>
<organism evidence="2 3">
    <name type="scientific">Electrophorus electricus</name>
    <name type="common">Electric eel</name>
    <name type="synonym">Gymnotus electricus</name>
    <dbReference type="NCBI Taxonomy" id="8005"/>
    <lineage>
        <taxon>Eukaryota</taxon>
        <taxon>Metazoa</taxon>
        <taxon>Chordata</taxon>
        <taxon>Craniata</taxon>
        <taxon>Vertebrata</taxon>
        <taxon>Euteleostomi</taxon>
        <taxon>Actinopterygii</taxon>
        <taxon>Neopterygii</taxon>
        <taxon>Teleostei</taxon>
        <taxon>Ostariophysi</taxon>
        <taxon>Gymnotiformes</taxon>
        <taxon>Gymnotoidei</taxon>
        <taxon>Gymnotidae</taxon>
        <taxon>Electrophorus</taxon>
    </lineage>
</organism>
<proteinExistence type="predicted"/>
<feature type="region of interest" description="Disordered" evidence="1">
    <location>
        <begin position="28"/>
        <end position="52"/>
    </location>
</feature>
<reference evidence="3" key="1">
    <citation type="journal article" date="2014" name="Science">
        <title>Nonhuman genetics. Genomic basis for the convergent evolution of electric organs.</title>
        <authorList>
            <person name="Gallant J.R."/>
            <person name="Traeger L.L."/>
            <person name="Volkening J.D."/>
            <person name="Moffett H."/>
            <person name="Chen P.H."/>
            <person name="Novina C.D."/>
            <person name="Phillips G.N.Jr."/>
            <person name="Anand R."/>
            <person name="Wells G.B."/>
            <person name="Pinch M."/>
            <person name="Guth R."/>
            <person name="Unguez G.A."/>
            <person name="Albert J.S."/>
            <person name="Zakon H.H."/>
            <person name="Samanta M.P."/>
            <person name="Sussman M.R."/>
        </authorList>
    </citation>
    <scope>NUCLEOTIDE SEQUENCE [LARGE SCALE GENOMIC DNA]</scope>
</reference>
<dbReference type="AlphaFoldDB" id="A0A4W4EFV8"/>
<evidence type="ECO:0000256" key="1">
    <source>
        <dbReference type="SAM" id="MobiDB-lite"/>
    </source>
</evidence>
<reference evidence="3" key="2">
    <citation type="journal article" date="2017" name="Sci. Adv.">
        <title>A tail of two voltages: Proteomic comparison of the three electric organs of the electric eel.</title>
        <authorList>
            <person name="Traeger L.L."/>
            <person name="Sabat G."/>
            <person name="Barrett-Wilt G.A."/>
            <person name="Wells G.B."/>
            <person name="Sussman M.R."/>
        </authorList>
    </citation>
    <scope>NUCLEOTIDE SEQUENCE [LARGE SCALE GENOMIC DNA]</scope>
</reference>
<feature type="compositionally biased region" description="Basic and acidic residues" evidence="1">
    <location>
        <begin position="43"/>
        <end position="52"/>
    </location>
</feature>
<evidence type="ECO:0000313" key="3">
    <source>
        <dbReference type="Proteomes" id="UP000314983"/>
    </source>
</evidence>
<protein>
    <submittedName>
        <fullName evidence="2">Uncharacterized protein</fullName>
    </submittedName>
</protein>
<dbReference type="Proteomes" id="UP000314983">
    <property type="component" value="Chromosome 25"/>
</dbReference>
<evidence type="ECO:0000313" key="2">
    <source>
        <dbReference type="Ensembl" id="ENSEEEP00000010634.2"/>
    </source>
</evidence>
<reference evidence="2" key="4">
    <citation type="submission" date="2025-08" db="UniProtKB">
        <authorList>
            <consortium name="Ensembl"/>
        </authorList>
    </citation>
    <scope>IDENTIFICATION</scope>
</reference>